<proteinExistence type="predicted"/>
<evidence type="ECO:0000313" key="2">
    <source>
        <dbReference type="Proteomes" id="UP001501410"/>
    </source>
</evidence>
<keyword evidence="2" id="KW-1185">Reference proteome</keyword>
<protein>
    <submittedName>
        <fullName evidence="1">Uncharacterized protein</fullName>
    </submittedName>
</protein>
<sequence>MISGKLYLFWSSFFGVGELKQPLSTGFTSERLVRYCDKCHVLSCVFTLFANEFFRKFVIETNEINPSGFTSKNLTETNKPIVK</sequence>
<dbReference type="Proteomes" id="UP001501410">
    <property type="component" value="Unassembled WGS sequence"/>
</dbReference>
<accession>A0ABP8MS55</accession>
<dbReference type="EMBL" id="BAABEZ010000022">
    <property type="protein sequence ID" value="GAA4455204.1"/>
    <property type="molecule type" value="Genomic_DNA"/>
</dbReference>
<reference evidence="2" key="1">
    <citation type="journal article" date="2019" name="Int. J. Syst. Evol. Microbiol.">
        <title>The Global Catalogue of Microorganisms (GCM) 10K type strain sequencing project: providing services to taxonomists for standard genome sequencing and annotation.</title>
        <authorList>
            <consortium name="The Broad Institute Genomics Platform"/>
            <consortium name="The Broad Institute Genome Sequencing Center for Infectious Disease"/>
            <person name="Wu L."/>
            <person name="Ma J."/>
        </authorList>
    </citation>
    <scope>NUCLEOTIDE SEQUENCE [LARGE SCALE GENOMIC DNA]</scope>
    <source>
        <strain evidence="2">JCM 31921</strain>
    </source>
</reference>
<evidence type="ECO:0000313" key="1">
    <source>
        <dbReference type="EMBL" id="GAA4455204.1"/>
    </source>
</evidence>
<name>A0ABP8MS55_9BACT</name>
<organism evidence="1 2">
    <name type="scientific">Rurimicrobium arvi</name>
    <dbReference type="NCBI Taxonomy" id="2049916"/>
    <lineage>
        <taxon>Bacteria</taxon>
        <taxon>Pseudomonadati</taxon>
        <taxon>Bacteroidota</taxon>
        <taxon>Chitinophagia</taxon>
        <taxon>Chitinophagales</taxon>
        <taxon>Chitinophagaceae</taxon>
        <taxon>Rurimicrobium</taxon>
    </lineage>
</organism>
<gene>
    <name evidence="1" type="ORF">GCM10023092_18460</name>
</gene>
<comment type="caution">
    <text evidence="1">The sequence shown here is derived from an EMBL/GenBank/DDBJ whole genome shotgun (WGS) entry which is preliminary data.</text>
</comment>